<accession>A0A4Y7JZ83</accession>
<keyword evidence="3" id="KW-1185">Reference proteome</keyword>
<dbReference type="PROSITE" id="PS00636">
    <property type="entry name" value="DNAJ_1"/>
    <property type="match status" value="1"/>
</dbReference>
<sequence length="127" mass="14371">MTIRPTNPVFRVIIISNSDSRRKRWFSTGSDGGNNNFAGENAYEILMVSENSSFDEIKASFRKLAKETHPDLVGGSSDPASSQRFVQILAAYEILSDSEKRAHYDMYLFSQRKVIQKVSRQGSPMFI</sequence>
<evidence type="ECO:0000259" key="1">
    <source>
        <dbReference type="PROSITE" id="PS50076"/>
    </source>
</evidence>
<evidence type="ECO:0000313" key="3">
    <source>
        <dbReference type="Proteomes" id="UP000316621"/>
    </source>
</evidence>
<dbReference type="Pfam" id="PF00226">
    <property type="entry name" value="DnaJ"/>
    <property type="match status" value="1"/>
</dbReference>
<feature type="domain" description="J" evidence="1">
    <location>
        <begin position="41"/>
        <end position="108"/>
    </location>
</feature>
<dbReference type="EMBL" id="CM010720">
    <property type="protein sequence ID" value="RZC66393.1"/>
    <property type="molecule type" value="Genomic_DNA"/>
</dbReference>
<evidence type="ECO:0000313" key="2">
    <source>
        <dbReference type="EMBL" id="RZC66393.1"/>
    </source>
</evidence>
<gene>
    <name evidence="2" type="ORF">C5167_010089</name>
</gene>
<reference evidence="2 3" key="1">
    <citation type="journal article" date="2018" name="Science">
        <title>The opium poppy genome and morphinan production.</title>
        <authorList>
            <person name="Guo L."/>
            <person name="Winzer T."/>
            <person name="Yang X."/>
            <person name="Li Y."/>
            <person name="Ning Z."/>
            <person name="He Z."/>
            <person name="Teodor R."/>
            <person name="Lu Y."/>
            <person name="Bowser T.A."/>
            <person name="Graham I.A."/>
            <person name="Ye K."/>
        </authorList>
    </citation>
    <scope>NUCLEOTIDE SEQUENCE [LARGE SCALE GENOMIC DNA]</scope>
    <source>
        <strain evidence="3">cv. HN1</strain>
        <tissue evidence="2">Leaves</tissue>
    </source>
</reference>
<dbReference type="Proteomes" id="UP000316621">
    <property type="component" value="Chromosome 6"/>
</dbReference>
<dbReference type="SUPFAM" id="SSF46565">
    <property type="entry name" value="Chaperone J-domain"/>
    <property type="match status" value="1"/>
</dbReference>
<dbReference type="CDD" id="cd06257">
    <property type="entry name" value="DnaJ"/>
    <property type="match status" value="1"/>
</dbReference>
<name>A0A4Y7JZ83_PAPSO</name>
<dbReference type="InterPro" id="IPR036869">
    <property type="entry name" value="J_dom_sf"/>
</dbReference>
<dbReference type="Gramene" id="RZC66393">
    <property type="protein sequence ID" value="RZC66393"/>
    <property type="gene ID" value="C5167_010089"/>
</dbReference>
<dbReference type="PROSITE" id="PS50076">
    <property type="entry name" value="DNAJ_2"/>
    <property type="match status" value="1"/>
</dbReference>
<dbReference type="InterPro" id="IPR018253">
    <property type="entry name" value="DnaJ_domain_CS"/>
</dbReference>
<dbReference type="Gene3D" id="1.10.287.110">
    <property type="entry name" value="DnaJ domain"/>
    <property type="match status" value="1"/>
</dbReference>
<dbReference type="PANTHER" id="PTHR45286">
    <property type="entry name" value="CHAPERONE DNAJ-DOMAIN SUPERFAMILY PROTEIN"/>
    <property type="match status" value="1"/>
</dbReference>
<dbReference type="STRING" id="3469.A0A4Y7JZ83"/>
<dbReference type="SMART" id="SM00271">
    <property type="entry name" value="DnaJ"/>
    <property type="match status" value="1"/>
</dbReference>
<dbReference type="AlphaFoldDB" id="A0A4Y7JZ83"/>
<dbReference type="InterPro" id="IPR001623">
    <property type="entry name" value="DnaJ_domain"/>
</dbReference>
<dbReference type="PANTHER" id="PTHR45286:SF1">
    <property type="entry name" value="CHAPERONE DNAJ-DOMAIN SUPERFAMILY PROTEIN"/>
    <property type="match status" value="1"/>
</dbReference>
<protein>
    <recommendedName>
        <fullName evidence="1">J domain-containing protein</fullName>
    </recommendedName>
</protein>
<organism evidence="2 3">
    <name type="scientific">Papaver somniferum</name>
    <name type="common">Opium poppy</name>
    <dbReference type="NCBI Taxonomy" id="3469"/>
    <lineage>
        <taxon>Eukaryota</taxon>
        <taxon>Viridiplantae</taxon>
        <taxon>Streptophyta</taxon>
        <taxon>Embryophyta</taxon>
        <taxon>Tracheophyta</taxon>
        <taxon>Spermatophyta</taxon>
        <taxon>Magnoliopsida</taxon>
        <taxon>Ranunculales</taxon>
        <taxon>Papaveraceae</taxon>
        <taxon>Papaveroideae</taxon>
        <taxon>Papaver</taxon>
    </lineage>
</organism>
<dbReference type="PRINTS" id="PR00625">
    <property type="entry name" value="JDOMAIN"/>
</dbReference>
<proteinExistence type="predicted"/>